<reference evidence="2 3" key="1">
    <citation type="journal article" date="2016" name="PLoS Pathog.">
        <title>Biosynthesis of antibiotic leucinostatins in bio-control fungus Purpureocillium lilacinum and their inhibition on phytophthora revealed by genome mining.</title>
        <authorList>
            <person name="Wang G."/>
            <person name="Liu Z."/>
            <person name="Lin R."/>
            <person name="Li E."/>
            <person name="Mao Z."/>
            <person name="Ling J."/>
            <person name="Yang Y."/>
            <person name="Yin W.B."/>
            <person name="Xie B."/>
        </authorList>
    </citation>
    <scope>NUCLEOTIDE SEQUENCE [LARGE SCALE GENOMIC DNA]</scope>
    <source>
        <strain evidence="2">170</strain>
    </source>
</reference>
<proteinExistence type="predicted"/>
<gene>
    <name evidence="2" type="ORF">VFPPC_03349</name>
</gene>
<protein>
    <submittedName>
        <fullName evidence="2">Phosphotransferase enzyme family protein</fullName>
    </submittedName>
</protein>
<dbReference type="RefSeq" id="XP_022284611.1">
    <property type="nucleotide sequence ID" value="XM_022428325.1"/>
</dbReference>
<dbReference type="InterPro" id="IPR002575">
    <property type="entry name" value="Aminoglycoside_PTrfase"/>
</dbReference>
<dbReference type="Pfam" id="PF01636">
    <property type="entry name" value="APH"/>
    <property type="match status" value="1"/>
</dbReference>
<dbReference type="PANTHER" id="PTHR21310">
    <property type="entry name" value="AMINOGLYCOSIDE PHOSPHOTRANSFERASE-RELATED-RELATED"/>
    <property type="match status" value="1"/>
</dbReference>
<feature type="domain" description="Aminoglycoside phosphotransferase" evidence="1">
    <location>
        <begin position="251"/>
        <end position="313"/>
    </location>
</feature>
<keyword evidence="3" id="KW-1185">Reference proteome</keyword>
<evidence type="ECO:0000313" key="3">
    <source>
        <dbReference type="Proteomes" id="UP000078397"/>
    </source>
</evidence>
<dbReference type="SUPFAM" id="SSF56112">
    <property type="entry name" value="Protein kinase-like (PK-like)"/>
    <property type="match status" value="1"/>
</dbReference>
<accession>A0A179FZY3</accession>
<dbReference type="InterPro" id="IPR051678">
    <property type="entry name" value="AGP_Transferase"/>
</dbReference>
<dbReference type="STRING" id="1380566.A0A179FZY3"/>
<dbReference type="EMBL" id="LSBJ02000002">
    <property type="protein sequence ID" value="OAQ70967.2"/>
    <property type="molecule type" value="Genomic_DNA"/>
</dbReference>
<dbReference type="KEGG" id="pchm:VFPPC_03349"/>
<dbReference type="OrthoDB" id="4177236at2759"/>
<dbReference type="Gene3D" id="3.90.1200.10">
    <property type="match status" value="1"/>
</dbReference>
<dbReference type="GO" id="GO:0016740">
    <property type="term" value="F:transferase activity"/>
    <property type="evidence" value="ECO:0007669"/>
    <property type="project" value="UniProtKB-KW"/>
</dbReference>
<dbReference type="PANTHER" id="PTHR21310:SF58">
    <property type="entry name" value="AMINOGLYCOSIDE PHOSPHOTRANSFERASE DOMAIN-CONTAINING PROTEIN"/>
    <property type="match status" value="1"/>
</dbReference>
<dbReference type="InterPro" id="IPR011009">
    <property type="entry name" value="Kinase-like_dom_sf"/>
</dbReference>
<dbReference type="Proteomes" id="UP000078397">
    <property type="component" value="Unassembled WGS sequence"/>
</dbReference>
<name>A0A179FZY3_METCM</name>
<sequence length="339" mass="37951">MAMNPERERMLKENADKEFEPLNPLPVKCIRITGANVLALQDPSAGQTQSDSPKVNKTVAKVSRKRSYDSFEQQSVVDSAYDQRLKRRLPPQLPPPPPSNNHTAYLASVLRNWTLKLTLEPTATKKAAPVAATHLRQTTSVGLLVTEQIRRLNAIPVLRLPTLEQVEKLHSMSPGPLERVAHGSLLEDVYMPNKNIQLGSVSSGGYSLLLDKHQKSTYWAVRSSPTSRTFVAFLTSSFYTTVPGPVAATLADQLRPHPIVMSHGDICPKNIIVDNYKIIAILGWDCAGWYPDWWEYAKFFEARTSDKNSDWYEYAGEIFNTEFPAELAAYQGVVRCQTP</sequence>
<dbReference type="GeneID" id="28846854"/>
<dbReference type="AlphaFoldDB" id="A0A179FZY3"/>
<evidence type="ECO:0000259" key="1">
    <source>
        <dbReference type="Pfam" id="PF01636"/>
    </source>
</evidence>
<evidence type="ECO:0000313" key="2">
    <source>
        <dbReference type="EMBL" id="OAQ70967.2"/>
    </source>
</evidence>
<organism evidence="2 3">
    <name type="scientific">Pochonia chlamydosporia 170</name>
    <dbReference type="NCBI Taxonomy" id="1380566"/>
    <lineage>
        <taxon>Eukaryota</taxon>
        <taxon>Fungi</taxon>
        <taxon>Dikarya</taxon>
        <taxon>Ascomycota</taxon>
        <taxon>Pezizomycotina</taxon>
        <taxon>Sordariomycetes</taxon>
        <taxon>Hypocreomycetidae</taxon>
        <taxon>Hypocreales</taxon>
        <taxon>Clavicipitaceae</taxon>
        <taxon>Pochonia</taxon>
    </lineage>
</organism>
<comment type="caution">
    <text evidence="2">The sequence shown here is derived from an EMBL/GenBank/DDBJ whole genome shotgun (WGS) entry which is preliminary data.</text>
</comment>